<dbReference type="Gene3D" id="3.40.50.1820">
    <property type="entry name" value="alpha/beta hydrolase"/>
    <property type="match status" value="1"/>
</dbReference>
<keyword evidence="3" id="KW-1185">Reference proteome</keyword>
<dbReference type="PRINTS" id="PR00111">
    <property type="entry name" value="ABHYDROLASE"/>
</dbReference>
<dbReference type="PANTHER" id="PTHR43798:SF29">
    <property type="entry name" value="AB HYDROLASE-1 DOMAIN-CONTAINING PROTEIN"/>
    <property type="match status" value="1"/>
</dbReference>
<dbReference type="InterPro" id="IPR000073">
    <property type="entry name" value="AB_hydrolase_1"/>
</dbReference>
<proteinExistence type="predicted"/>
<dbReference type="InterPro" id="IPR050266">
    <property type="entry name" value="AB_hydrolase_sf"/>
</dbReference>
<name>A0A9J6QQL6_9ENTR</name>
<dbReference type="SUPFAM" id="SSF53474">
    <property type="entry name" value="alpha/beta-Hydrolases"/>
    <property type="match status" value="1"/>
</dbReference>
<dbReference type="AlphaFoldDB" id="A0A9J6QQL6"/>
<evidence type="ECO:0000313" key="2">
    <source>
        <dbReference type="EMBL" id="MCU6671558.1"/>
    </source>
</evidence>
<dbReference type="Pfam" id="PF00561">
    <property type="entry name" value="Abhydrolase_1"/>
    <property type="match status" value="1"/>
</dbReference>
<evidence type="ECO:0000259" key="1">
    <source>
        <dbReference type="Pfam" id="PF00561"/>
    </source>
</evidence>
<dbReference type="InterPro" id="IPR029058">
    <property type="entry name" value="AB_hydrolase_fold"/>
</dbReference>
<sequence>MTTLAPRILEHLPPRFALAGFSFGGILAFELWRQAPQRITHLALIDTNARPDLQADMRAEQRQAARRMGIGPYVRQQLLPGYLCHEMKNPDIEETIVAMAQRSGINVFDRQMLAVQHRQDSRDDLHAITVPTLVTAGLEDQLCPPALQWEMADRIPDARCELLPQCGHFSPLEKPERINKLLAELLTH</sequence>
<dbReference type="EMBL" id="JAMGZJ010000078">
    <property type="protein sequence ID" value="MCU6671558.1"/>
    <property type="molecule type" value="Genomic_DNA"/>
</dbReference>
<organism evidence="2 3">
    <name type="scientific">Silvania confinis</name>
    <dbReference type="NCBI Taxonomy" id="2926470"/>
    <lineage>
        <taxon>Bacteria</taxon>
        <taxon>Pseudomonadati</taxon>
        <taxon>Pseudomonadota</taxon>
        <taxon>Gammaproteobacteria</taxon>
        <taxon>Enterobacterales</taxon>
        <taxon>Enterobacteriaceae</taxon>
        <taxon>Silvania</taxon>
    </lineage>
</organism>
<evidence type="ECO:0000313" key="3">
    <source>
        <dbReference type="Proteomes" id="UP001061282"/>
    </source>
</evidence>
<dbReference type="PANTHER" id="PTHR43798">
    <property type="entry name" value="MONOACYLGLYCEROL LIPASE"/>
    <property type="match status" value="1"/>
</dbReference>
<dbReference type="Proteomes" id="UP001061282">
    <property type="component" value="Unassembled WGS sequence"/>
</dbReference>
<dbReference type="GO" id="GO:0016787">
    <property type="term" value="F:hydrolase activity"/>
    <property type="evidence" value="ECO:0007669"/>
    <property type="project" value="UniProtKB-KW"/>
</dbReference>
<comment type="caution">
    <text evidence="2">The sequence shown here is derived from an EMBL/GenBank/DDBJ whole genome shotgun (WGS) entry which is preliminary data.</text>
</comment>
<gene>
    <name evidence="2" type="ORF">M8013_22835</name>
</gene>
<accession>A0A9J6QQL6</accession>
<keyword evidence="2" id="KW-0378">Hydrolase</keyword>
<reference evidence="2" key="1">
    <citation type="submission" date="2022-05" db="EMBL/GenBank/DDBJ databases">
        <title>Description of a novel species of Leclercia; Leclercia tamurae and the Proposal for a Novel Genus Silvania gen. nov. Containing Two Novel Species Silvania hatchlandensis sp. nov. and Silvania confinis sp. nov. Isolated from the Rhizosphere of Oak.</title>
        <authorList>
            <person name="Maddock D.W."/>
            <person name="Brady C.L."/>
            <person name="Denman S."/>
            <person name="Arnold D."/>
        </authorList>
    </citation>
    <scope>NUCLEOTIDE SEQUENCE</scope>
    <source>
        <strain evidence="2">H4N4</strain>
    </source>
</reference>
<feature type="domain" description="AB hydrolase-1" evidence="1">
    <location>
        <begin position="9"/>
        <end position="175"/>
    </location>
</feature>
<protein>
    <submittedName>
        <fullName evidence="2">Alpha/beta hydrolase</fullName>
    </submittedName>
</protein>